<dbReference type="Proteomes" id="UP000095544">
    <property type="component" value="Unassembled WGS sequence"/>
</dbReference>
<proteinExistence type="predicted"/>
<dbReference type="STRING" id="39482.ERS852491_05026"/>
<name>A0A174MTI5_9FIRM</name>
<reference evidence="1 2" key="1">
    <citation type="submission" date="2015-09" db="EMBL/GenBank/DDBJ databases">
        <authorList>
            <consortium name="Pathogen Informatics"/>
        </authorList>
    </citation>
    <scope>NUCLEOTIDE SEQUENCE [LARGE SCALE GENOMIC DNA]</scope>
    <source>
        <strain evidence="1 2">2789STDY5834876</strain>
    </source>
</reference>
<evidence type="ECO:0000313" key="2">
    <source>
        <dbReference type="Proteomes" id="UP000095544"/>
    </source>
</evidence>
<dbReference type="EMBL" id="CYZU01000095">
    <property type="protein sequence ID" value="CUP38676.1"/>
    <property type="molecule type" value="Genomic_DNA"/>
</dbReference>
<gene>
    <name evidence="1" type="ORF">ERS852491_05026</name>
</gene>
<organism evidence="1 2">
    <name type="scientific">Faecalicatena contorta</name>
    <dbReference type="NCBI Taxonomy" id="39482"/>
    <lineage>
        <taxon>Bacteria</taxon>
        <taxon>Bacillati</taxon>
        <taxon>Bacillota</taxon>
        <taxon>Clostridia</taxon>
        <taxon>Lachnospirales</taxon>
        <taxon>Lachnospiraceae</taxon>
        <taxon>Faecalicatena</taxon>
    </lineage>
</organism>
<evidence type="ECO:0008006" key="3">
    <source>
        <dbReference type="Google" id="ProtNLM"/>
    </source>
</evidence>
<protein>
    <recommendedName>
        <fullName evidence="3">AAA domain-containing protein</fullName>
    </recommendedName>
</protein>
<evidence type="ECO:0000313" key="1">
    <source>
        <dbReference type="EMBL" id="CUP38676.1"/>
    </source>
</evidence>
<dbReference type="OrthoDB" id="8606643at2"/>
<accession>A0A174MTI5</accession>
<dbReference type="RefSeq" id="WP_025654064.1">
    <property type="nucleotide sequence ID" value="NZ_CYZU01000095.1"/>
</dbReference>
<sequence length="219" mass="24630">MAIPVLIIGKSGSGKSASMKNCVGKDFNLIRVLNKPLPFRGKINGWITDDYNTVHKALKSAPAKSVIADDAGYLITNYFMKNHSTKGKGNDVFGLYNTLGDNFWNMIQFIVNELSPDKIVYIMMHEDTDDYGNVKAKTIGKLLDEKICLEGMFTIVLRCVNNMTEHKFITQSDGSAISKSPEGMFEDIEIPNDILYVDNKIREYYGIENPKNAEKQEEN</sequence>
<dbReference type="AlphaFoldDB" id="A0A174MTI5"/>